<gene>
    <name evidence="5" type="ORF">H8R92_00570</name>
</gene>
<keyword evidence="1" id="KW-0328">Glycosyltransferase</keyword>
<evidence type="ECO:0000313" key="6">
    <source>
        <dbReference type="Proteomes" id="UP000662088"/>
    </source>
</evidence>
<sequence>MKKICFLSGDMSRSGGTERVLAIIANELCKKEDLFEIHILSTVNEKNTSFFKIDSRIKQNRILNSKSLNFKKQYFKVVKGIRDYIKENSIDVFIDVEVISSIFSIPATRFTKTKHIAWEHFNFYENNGSSLRALARKIDAKFSDYIITLTEEDKNNYLNNLKIIGKIDYIYNPMEIKEVKKCSLHSKQIVSVGRLTYQKGFDMLIDVAKDVLEKNKEYKWLILGDGEDKEKLQSKIKEYNLQDRLILKGKVSNVEDYYENSALYVMTSRFEGLPMTLLEAKNHKLPIVSFDCPTGPSEIIRNNVNGYLVKANDIKEMSNKVNSVLQDDKKLKEFSDKAELDIDKFNINSIINKWINILCTI</sequence>
<organism evidence="5 6">
    <name type="scientific">Clostridium lentum</name>
    <dbReference type="NCBI Taxonomy" id="2763037"/>
    <lineage>
        <taxon>Bacteria</taxon>
        <taxon>Bacillati</taxon>
        <taxon>Bacillota</taxon>
        <taxon>Clostridia</taxon>
        <taxon>Eubacteriales</taxon>
        <taxon>Clostridiaceae</taxon>
        <taxon>Clostridium</taxon>
    </lineage>
</organism>
<dbReference type="Proteomes" id="UP000662088">
    <property type="component" value="Unassembled WGS sequence"/>
</dbReference>
<evidence type="ECO:0000256" key="2">
    <source>
        <dbReference type="ARBA" id="ARBA00022679"/>
    </source>
</evidence>
<reference evidence="5" key="1">
    <citation type="submission" date="2020-08" db="EMBL/GenBank/DDBJ databases">
        <title>Genome public.</title>
        <authorList>
            <person name="Liu C."/>
            <person name="Sun Q."/>
        </authorList>
    </citation>
    <scope>NUCLEOTIDE SEQUENCE</scope>
    <source>
        <strain evidence="5">NSJ-42</strain>
    </source>
</reference>
<dbReference type="RefSeq" id="WP_186834395.1">
    <property type="nucleotide sequence ID" value="NZ_JACOOQ010000001.1"/>
</dbReference>
<dbReference type="AlphaFoldDB" id="A0A8I0A6P2"/>
<feature type="domain" description="Glycosyl transferase family 1" evidence="3">
    <location>
        <begin position="184"/>
        <end position="339"/>
    </location>
</feature>
<dbReference type="InterPro" id="IPR028098">
    <property type="entry name" value="Glyco_trans_4-like_N"/>
</dbReference>
<dbReference type="Pfam" id="PF00534">
    <property type="entry name" value="Glycos_transf_1"/>
    <property type="match status" value="1"/>
</dbReference>
<dbReference type="EMBL" id="JACOOQ010000001">
    <property type="protein sequence ID" value="MBC5638941.1"/>
    <property type="molecule type" value="Genomic_DNA"/>
</dbReference>
<accession>A0A8I0A6P2</accession>
<feature type="domain" description="Glycosyltransferase subfamily 4-like N-terminal" evidence="4">
    <location>
        <begin position="15"/>
        <end position="175"/>
    </location>
</feature>
<evidence type="ECO:0000259" key="4">
    <source>
        <dbReference type="Pfam" id="PF13439"/>
    </source>
</evidence>
<evidence type="ECO:0000256" key="1">
    <source>
        <dbReference type="ARBA" id="ARBA00022676"/>
    </source>
</evidence>
<dbReference type="PANTHER" id="PTHR12526">
    <property type="entry name" value="GLYCOSYLTRANSFERASE"/>
    <property type="match status" value="1"/>
</dbReference>
<comment type="caution">
    <text evidence="5">The sequence shown here is derived from an EMBL/GenBank/DDBJ whole genome shotgun (WGS) entry which is preliminary data.</text>
</comment>
<dbReference type="Gene3D" id="3.40.50.2000">
    <property type="entry name" value="Glycogen Phosphorylase B"/>
    <property type="match status" value="2"/>
</dbReference>
<dbReference type="CDD" id="cd03820">
    <property type="entry name" value="GT4_AmsD-like"/>
    <property type="match status" value="1"/>
</dbReference>
<name>A0A8I0A6P2_9CLOT</name>
<protein>
    <submittedName>
        <fullName evidence="5">Glycosyltransferase family 4 protein</fullName>
    </submittedName>
</protein>
<dbReference type="GO" id="GO:0016757">
    <property type="term" value="F:glycosyltransferase activity"/>
    <property type="evidence" value="ECO:0007669"/>
    <property type="project" value="UniProtKB-KW"/>
</dbReference>
<evidence type="ECO:0000259" key="3">
    <source>
        <dbReference type="Pfam" id="PF00534"/>
    </source>
</evidence>
<dbReference type="InterPro" id="IPR001296">
    <property type="entry name" value="Glyco_trans_1"/>
</dbReference>
<dbReference type="Pfam" id="PF13439">
    <property type="entry name" value="Glyco_transf_4"/>
    <property type="match status" value="1"/>
</dbReference>
<dbReference type="SUPFAM" id="SSF53756">
    <property type="entry name" value="UDP-Glycosyltransferase/glycogen phosphorylase"/>
    <property type="match status" value="1"/>
</dbReference>
<proteinExistence type="predicted"/>
<keyword evidence="2 5" id="KW-0808">Transferase</keyword>
<dbReference type="PANTHER" id="PTHR12526:SF629">
    <property type="entry name" value="TEICHURONIC ACID BIOSYNTHESIS GLYCOSYLTRANSFERASE TUAH-RELATED"/>
    <property type="match status" value="1"/>
</dbReference>
<keyword evidence="6" id="KW-1185">Reference proteome</keyword>
<evidence type="ECO:0000313" key="5">
    <source>
        <dbReference type="EMBL" id="MBC5638941.1"/>
    </source>
</evidence>